<keyword evidence="2" id="KW-0804">Transcription</keyword>
<dbReference type="GO" id="GO:0003700">
    <property type="term" value="F:DNA-binding transcription factor activity"/>
    <property type="evidence" value="ECO:0007669"/>
    <property type="project" value="InterPro"/>
</dbReference>
<dbReference type="Gene3D" id="1.10.10.10">
    <property type="entry name" value="Winged helix-like DNA-binding domain superfamily/Winged helix DNA-binding domain"/>
    <property type="match status" value="1"/>
</dbReference>
<evidence type="ECO:0000259" key="3">
    <source>
        <dbReference type="PROSITE" id="PS51000"/>
    </source>
</evidence>
<dbReference type="Proteomes" id="UP000238701">
    <property type="component" value="Unassembled WGS sequence"/>
</dbReference>
<dbReference type="InterPro" id="IPR050313">
    <property type="entry name" value="Carb_Metab_HTH_regulators"/>
</dbReference>
<protein>
    <submittedName>
        <fullName evidence="4">Transcriptional regulator, DeoR family</fullName>
    </submittedName>
</protein>
<dbReference type="SUPFAM" id="SSF100950">
    <property type="entry name" value="NagB/RpiA/CoA transferase-like"/>
    <property type="match status" value="1"/>
</dbReference>
<dbReference type="OrthoDB" id="9797223at2"/>
<evidence type="ECO:0000313" key="4">
    <source>
        <dbReference type="EMBL" id="SPF49874.1"/>
    </source>
</evidence>
<evidence type="ECO:0000256" key="1">
    <source>
        <dbReference type="ARBA" id="ARBA00023015"/>
    </source>
</evidence>
<dbReference type="AlphaFoldDB" id="A0A2U3LD65"/>
<name>A0A2U3LD65_9BACT</name>
<dbReference type="PRINTS" id="PR00037">
    <property type="entry name" value="HTHLACR"/>
</dbReference>
<dbReference type="Pfam" id="PF08220">
    <property type="entry name" value="HTH_DeoR"/>
    <property type="match status" value="1"/>
</dbReference>
<dbReference type="InterPro" id="IPR036390">
    <property type="entry name" value="WH_DNA-bd_sf"/>
</dbReference>
<keyword evidence="1" id="KW-0805">Transcription regulation</keyword>
<reference evidence="5" key="1">
    <citation type="submission" date="2018-02" db="EMBL/GenBank/DDBJ databases">
        <authorList>
            <person name="Hausmann B."/>
        </authorList>
    </citation>
    <scope>NUCLEOTIDE SEQUENCE [LARGE SCALE GENOMIC DNA]</scope>
    <source>
        <strain evidence="5">Peat soil MAG SbA1</strain>
    </source>
</reference>
<gene>
    <name evidence="4" type="ORF">SBA1_950022</name>
</gene>
<dbReference type="SMART" id="SM00420">
    <property type="entry name" value="HTH_DEOR"/>
    <property type="match status" value="1"/>
</dbReference>
<dbReference type="Gene3D" id="3.40.50.1360">
    <property type="match status" value="1"/>
</dbReference>
<dbReference type="InterPro" id="IPR014036">
    <property type="entry name" value="DeoR-like_C"/>
</dbReference>
<evidence type="ECO:0000313" key="5">
    <source>
        <dbReference type="Proteomes" id="UP000238701"/>
    </source>
</evidence>
<accession>A0A2U3LD65</accession>
<dbReference type="PANTHER" id="PTHR30363">
    <property type="entry name" value="HTH-TYPE TRANSCRIPTIONAL REGULATOR SRLR-RELATED"/>
    <property type="match status" value="1"/>
</dbReference>
<dbReference type="SUPFAM" id="SSF46785">
    <property type="entry name" value="Winged helix' DNA-binding domain"/>
    <property type="match status" value="1"/>
</dbReference>
<dbReference type="PANTHER" id="PTHR30363:SF44">
    <property type="entry name" value="AGA OPERON TRANSCRIPTIONAL REPRESSOR-RELATED"/>
    <property type="match status" value="1"/>
</dbReference>
<dbReference type="InterPro" id="IPR037171">
    <property type="entry name" value="NagB/RpiA_transferase-like"/>
</dbReference>
<dbReference type="Pfam" id="PF00455">
    <property type="entry name" value="DeoRC"/>
    <property type="match status" value="1"/>
</dbReference>
<sequence length="259" mass="28481">MKARNRADQILRELRHKGSVSLDELITGLGASAASVRRDLAKLEGKGLVRRTHGGAMLVEPLLYEPFRYDSLFQNREQHRTAEKRRIGLAAAELIQENETVGFTAGTTTTHVARNLRNRHNIRVITNAINIAMELSNCPGLKTFVTGGFVQWAGSFSLVGQVAMSSLSDMYMDRVFVSVCGIDVTRGITVIEPEEALTFRSMIHQAKQTIVVADSTKIGIVTPALICPISDVHVLITDTRASDKAIAPFLERGIDVQRV</sequence>
<dbReference type="InterPro" id="IPR036388">
    <property type="entry name" value="WH-like_DNA-bd_sf"/>
</dbReference>
<dbReference type="InterPro" id="IPR001034">
    <property type="entry name" value="DeoR_HTH"/>
</dbReference>
<proteinExistence type="predicted"/>
<dbReference type="PROSITE" id="PS51000">
    <property type="entry name" value="HTH_DEOR_2"/>
    <property type="match status" value="1"/>
</dbReference>
<dbReference type="SMART" id="SM01134">
    <property type="entry name" value="DeoRC"/>
    <property type="match status" value="1"/>
</dbReference>
<evidence type="ECO:0000256" key="2">
    <source>
        <dbReference type="ARBA" id="ARBA00023163"/>
    </source>
</evidence>
<organism evidence="4 5">
    <name type="scientific">Candidatus Sulfotelmatobacter kueseliae</name>
    <dbReference type="NCBI Taxonomy" id="2042962"/>
    <lineage>
        <taxon>Bacteria</taxon>
        <taxon>Pseudomonadati</taxon>
        <taxon>Acidobacteriota</taxon>
        <taxon>Terriglobia</taxon>
        <taxon>Terriglobales</taxon>
        <taxon>Candidatus Korobacteraceae</taxon>
        <taxon>Candidatus Sulfotelmatobacter</taxon>
    </lineage>
</organism>
<feature type="domain" description="HTH deoR-type" evidence="3">
    <location>
        <begin position="3"/>
        <end position="58"/>
    </location>
</feature>
<dbReference type="EMBL" id="OMOD01000194">
    <property type="protein sequence ID" value="SPF49874.1"/>
    <property type="molecule type" value="Genomic_DNA"/>
</dbReference>